<dbReference type="Pfam" id="PF12787">
    <property type="entry name" value="EcsC"/>
    <property type="match status" value="1"/>
</dbReference>
<dbReference type="PANTHER" id="PTHR41260:SF1">
    <property type="entry name" value="PROTEIN ECSC"/>
    <property type="match status" value="1"/>
</dbReference>
<gene>
    <name evidence="1" type="ORF">SBA1_1480016</name>
</gene>
<name>A0A2U3K8E3_9BACT</name>
<reference evidence="2" key="1">
    <citation type="submission" date="2018-02" db="EMBL/GenBank/DDBJ databases">
        <authorList>
            <person name="Hausmann B."/>
        </authorList>
    </citation>
    <scope>NUCLEOTIDE SEQUENCE [LARGE SCALE GENOMIC DNA]</scope>
    <source>
        <strain evidence="2">Peat soil MAG SbA1</strain>
    </source>
</reference>
<evidence type="ECO:0000313" key="2">
    <source>
        <dbReference type="Proteomes" id="UP000238701"/>
    </source>
</evidence>
<dbReference type="Proteomes" id="UP000238701">
    <property type="component" value="Unassembled WGS sequence"/>
</dbReference>
<evidence type="ECO:0000313" key="1">
    <source>
        <dbReference type="EMBL" id="SPF35942.1"/>
    </source>
</evidence>
<organism evidence="1 2">
    <name type="scientific">Candidatus Sulfotelmatobacter kueseliae</name>
    <dbReference type="NCBI Taxonomy" id="2042962"/>
    <lineage>
        <taxon>Bacteria</taxon>
        <taxon>Pseudomonadati</taxon>
        <taxon>Acidobacteriota</taxon>
        <taxon>Terriglobia</taxon>
        <taxon>Terriglobales</taxon>
        <taxon>Candidatus Korobacteraceae</taxon>
        <taxon>Candidatus Sulfotelmatobacter</taxon>
    </lineage>
</organism>
<accession>A0A2U3K8E3</accession>
<dbReference type="InterPro" id="IPR024787">
    <property type="entry name" value="EcsC"/>
</dbReference>
<sequence length="215" mass="23363">MVRGLTRAYSTVRVDPARFLLQLRAAYRVPISGYHGVFSLEIGELDVVADSIIRSGMKLAAVEGAGLGLGGLMTIVPDLGILSAITMRTIQKLSLVYGFEFNTDDEIAELWIAAASAAGVDISRELLEKEVVNKFVPRVIQRIAAQASGEVVEKWAGRVIPLASAAIGAGLNYWFVRAWGERARTHFRQRHLLVRKRAAAQEVRIPGAPSSVLPS</sequence>
<proteinExistence type="predicted"/>
<protein>
    <recommendedName>
        <fullName evidence="3">EcsC family protein</fullName>
    </recommendedName>
</protein>
<dbReference type="AlphaFoldDB" id="A0A2U3K8E3"/>
<dbReference type="EMBL" id="OMOD01000055">
    <property type="protein sequence ID" value="SPF35942.1"/>
    <property type="molecule type" value="Genomic_DNA"/>
</dbReference>
<dbReference type="PANTHER" id="PTHR41260">
    <property type="entry name" value="PROTEIN ECSC"/>
    <property type="match status" value="1"/>
</dbReference>
<evidence type="ECO:0008006" key="3">
    <source>
        <dbReference type="Google" id="ProtNLM"/>
    </source>
</evidence>